<dbReference type="AlphaFoldDB" id="A0AAD4N6K3"/>
<gene>
    <name evidence="2" type="ORF">DdX_06067</name>
</gene>
<feature type="transmembrane region" description="Helical" evidence="1">
    <location>
        <begin position="93"/>
        <end position="113"/>
    </location>
</feature>
<evidence type="ECO:0000256" key="1">
    <source>
        <dbReference type="SAM" id="Phobius"/>
    </source>
</evidence>
<keyword evidence="1" id="KW-0812">Transmembrane</keyword>
<feature type="transmembrane region" description="Helical" evidence="1">
    <location>
        <begin position="147"/>
        <end position="164"/>
    </location>
</feature>
<proteinExistence type="predicted"/>
<keyword evidence="3" id="KW-1185">Reference proteome</keyword>
<feature type="transmembrane region" description="Helical" evidence="1">
    <location>
        <begin position="120"/>
        <end position="141"/>
    </location>
</feature>
<accession>A0AAD4N6K3</accession>
<evidence type="ECO:0000313" key="2">
    <source>
        <dbReference type="EMBL" id="KAI1718952.1"/>
    </source>
</evidence>
<protein>
    <submittedName>
        <fullName evidence="2">Uncharacterized protein</fullName>
    </submittedName>
</protein>
<feature type="transmembrane region" description="Helical" evidence="1">
    <location>
        <begin position="40"/>
        <end position="73"/>
    </location>
</feature>
<evidence type="ECO:0000313" key="3">
    <source>
        <dbReference type="Proteomes" id="UP001201812"/>
    </source>
</evidence>
<dbReference type="Proteomes" id="UP001201812">
    <property type="component" value="Unassembled WGS sequence"/>
</dbReference>
<keyword evidence="1" id="KW-0472">Membrane</keyword>
<name>A0AAD4N6K3_9BILA</name>
<dbReference type="EMBL" id="JAKKPZ010000007">
    <property type="protein sequence ID" value="KAI1718952.1"/>
    <property type="molecule type" value="Genomic_DNA"/>
</dbReference>
<sequence length="200" mass="22198">MNANTSRRYDSMQRDGRPLFSAPPFDHHQSKPERMIIRLLYNVFIAPFYTTLAACAIFTVYLSATFFVAYLGFKFISGLTSKYTHLLTASDDADIYCAIASSALLTALFSTYLSTSKDRLLLGLFTACSVTASGLLAQSLHFSRIELSIGIGAVFGVAVYLFYLEPGQHTVSNVVICSYSKFTAAEKWRICSQEKTQKIT</sequence>
<organism evidence="2 3">
    <name type="scientific">Ditylenchus destructor</name>
    <dbReference type="NCBI Taxonomy" id="166010"/>
    <lineage>
        <taxon>Eukaryota</taxon>
        <taxon>Metazoa</taxon>
        <taxon>Ecdysozoa</taxon>
        <taxon>Nematoda</taxon>
        <taxon>Chromadorea</taxon>
        <taxon>Rhabditida</taxon>
        <taxon>Tylenchina</taxon>
        <taxon>Tylenchomorpha</taxon>
        <taxon>Sphaerularioidea</taxon>
        <taxon>Anguinidae</taxon>
        <taxon>Anguininae</taxon>
        <taxon>Ditylenchus</taxon>
    </lineage>
</organism>
<keyword evidence="1" id="KW-1133">Transmembrane helix</keyword>
<comment type="caution">
    <text evidence="2">The sequence shown here is derived from an EMBL/GenBank/DDBJ whole genome shotgun (WGS) entry which is preliminary data.</text>
</comment>
<reference evidence="2" key="1">
    <citation type="submission" date="2022-01" db="EMBL/GenBank/DDBJ databases">
        <title>Genome Sequence Resource for Two Populations of Ditylenchus destructor, the Migratory Endoparasitic Phytonematode.</title>
        <authorList>
            <person name="Zhang H."/>
            <person name="Lin R."/>
            <person name="Xie B."/>
        </authorList>
    </citation>
    <scope>NUCLEOTIDE SEQUENCE</scope>
    <source>
        <strain evidence="2">BazhouSP</strain>
    </source>
</reference>